<dbReference type="PANTHER" id="PTHR48081">
    <property type="entry name" value="AB HYDROLASE SUPERFAMILY PROTEIN C4A8.06C"/>
    <property type="match status" value="1"/>
</dbReference>
<dbReference type="GO" id="GO:0016787">
    <property type="term" value="F:hydrolase activity"/>
    <property type="evidence" value="ECO:0007669"/>
    <property type="project" value="UniProtKB-KW"/>
</dbReference>
<dbReference type="RefSeq" id="WP_072624622.1">
    <property type="nucleotide sequence ID" value="NZ_CP013290.1"/>
</dbReference>
<dbReference type="Proteomes" id="UP000593998">
    <property type="component" value="Chromosome"/>
</dbReference>
<dbReference type="Gene3D" id="3.40.50.1820">
    <property type="entry name" value="alpha/beta hydrolase"/>
    <property type="match status" value="1"/>
</dbReference>
<dbReference type="SUPFAM" id="SSF53474">
    <property type="entry name" value="alpha/beta-Hydrolases"/>
    <property type="match status" value="1"/>
</dbReference>
<dbReference type="Pfam" id="PF07859">
    <property type="entry name" value="Abhydrolase_3"/>
    <property type="match status" value="1"/>
</dbReference>
<proteinExistence type="predicted"/>
<evidence type="ECO:0000259" key="2">
    <source>
        <dbReference type="Pfam" id="PF07859"/>
    </source>
</evidence>
<accession>A0A1L3MGL3</accession>
<reference evidence="3 5" key="1">
    <citation type="submission" date="2015-11" db="EMBL/GenBank/DDBJ databases">
        <authorList>
            <person name="Zhang Y."/>
            <person name="Guo Z."/>
        </authorList>
    </citation>
    <scope>NUCLEOTIDE SEQUENCE [LARGE SCALE GENOMIC DNA]</scope>
    <source>
        <strain evidence="3 5">YFY001</strain>
    </source>
</reference>
<organism evidence="3 5">
    <name type="scientific">Janibacter indicus</name>
    <dbReference type="NCBI Taxonomy" id="857417"/>
    <lineage>
        <taxon>Bacteria</taxon>
        <taxon>Bacillati</taxon>
        <taxon>Actinomycetota</taxon>
        <taxon>Actinomycetes</taxon>
        <taxon>Micrococcales</taxon>
        <taxon>Intrasporangiaceae</taxon>
        <taxon>Janibacter</taxon>
    </lineage>
</organism>
<name>A0A1L3MGL3_9MICO</name>
<dbReference type="Proteomes" id="UP000182938">
    <property type="component" value="Chromosome"/>
</dbReference>
<dbReference type="EMBL" id="CP062789">
    <property type="protein sequence ID" value="QOK21357.1"/>
    <property type="molecule type" value="Genomic_DNA"/>
</dbReference>
<evidence type="ECO:0000313" key="6">
    <source>
        <dbReference type="Proteomes" id="UP000593998"/>
    </source>
</evidence>
<dbReference type="AlphaFoldDB" id="A0A1L3MGL3"/>
<dbReference type="InterPro" id="IPR050300">
    <property type="entry name" value="GDXG_lipolytic_enzyme"/>
</dbReference>
<dbReference type="InterPro" id="IPR029058">
    <property type="entry name" value="AB_hydrolase_fold"/>
</dbReference>
<dbReference type="PANTHER" id="PTHR48081:SF8">
    <property type="entry name" value="ALPHA_BETA HYDROLASE FOLD-3 DOMAIN-CONTAINING PROTEIN-RELATED"/>
    <property type="match status" value="1"/>
</dbReference>
<evidence type="ECO:0000313" key="3">
    <source>
        <dbReference type="EMBL" id="APH01471.1"/>
    </source>
</evidence>
<reference evidence="4 6" key="2">
    <citation type="submission" date="2020-10" db="EMBL/GenBank/DDBJ databases">
        <title>Janibacter indicus TT2 genome sequence.</title>
        <authorList>
            <person name="Lee K."/>
            <person name="Ganzorig M."/>
        </authorList>
    </citation>
    <scope>NUCLEOTIDE SEQUENCE [LARGE SCALE GENOMIC DNA]</scope>
    <source>
        <strain evidence="4 6">TT2</strain>
    </source>
</reference>
<dbReference type="KEGG" id="jte:ASJ30_07905"/>
<dbReference type="InterPro" id="IPR013094">
    <property type="entry name" value="AB_hydrolase_3"/>
</dbReference>
<keyword evidence="1 4" id="KW-0378">Hydrolase</keyword>
<protein>
    <submittedName>
        <fullName evidence="4">Alpha/beta hydrolase</fullName>
    </submittedName>
    <submittedName>
        <fullName evidence="3">Lipase</fullName>
    </submittedName>
</protein>
<evidence type="ECO:0000313" key="5">
    <source>
        <dbReference type="Proteomes" id="UP000182938"/>
    </source>
</evidence>
<sequence length="334" mass="36057">MKRPYPGLPPLVAVLTTFLDNIGRVSIVDATLEDIRAARAKVYPTSAPFAWITGRVHADVTIDDGSAPVRDGASIPLRWYTPAGRREDRPLVVYLHGGGWVQGSTRMYDPLCTHLAAELDAVVVSVDYRMAPEHRAPTASHDAIDVVRWLHEHADHGVDRDRIGLCGDSAGGNLSAIVAQELRDLRTESKEPVIRHQALIYPATDLTMASPSIREHSEGAILTEAKIIAFRAHYIGEADDAVAYADPIVSPLFGDASGVAPALIQTADLDPIRDDGLRYAEALRAAGVEVRVTNYLGLPHGFASFPGVARSGAQARHELVTEIRRHLVGRSAGA</sequence>
<evidence type="ECO:0000256" key="1">
    <source>
        <dbReference type="ARBA" id="ARBA00022801"/>
    </source>
</evidence>
<keyword evidence="5" id="KW-1185">Reference proteome</keyword>
<dbReference type="EMBL" id="CP013290">
    <property type="protein sequence ID" value="APH01471.1"/>
    <property type="molecule type" value="Genomic_DNA"/>
</dbReference>
<evidence type="ECO:0000313" key="4">
    <source>
        <dbReference type="EMBL" id="QOK21357.1"/>
    </source>
</evidence>
<feature type="domain" description="Alpha/beta hydrolase fold-3" evidence="2">
    <location>
        <begin position="92"/>
        <end position="303"/>
    </location>
</feature>
<gene>
    <name evidence="3" type="ORF">ASJ30_07905</name>
    <name evidence="4" type="ORF">IGS73_09145</name>
</gene>